<reference evidence="4" key="1">
    <citation type="submission" date="2022-08" db="EMBL/GenBank/DDBJ databases">
        <title>Whole genome sequencing of non-tuberculosis mycobacteria type-strains.</title>
        <authorList>
            <person name="Igarashi Y."/>
            <person name="Osugi A."/>
            <person name="Mitarai S."/>
        </authorList>
    </citation>
    <scope>NUCLEOTIDE SEQUENCE</scope>
    <source>
        <strain evidence="4">JCM 16369</strain>
    </source>
</reference>
<dbReference type="SUPFAM" id="SSF52540">
    <property type="entry name" value="P-loop containing nucleoside triphosphate hydrolases"/>
    <property type="match status" value="1"/>
</dbReference>
<dbReference type="PROSITE" id="PS50125">
    <property type="entry name" value="GUANYLATE_CYCLASE_2"/>
    <property type="match status" value="1"/>
</dbReference>
<accession>A0ABY3TXJ8</accession>
<keyword evidence="2" id="KW-0067">ATP-binding</keyword>
<sequence>MTGEHKQVTVLFMDIVGSMKLAAALDAERLREIVTDLFNRAAAVVQRYQGTVDTFTGDGLMALFGAPLALDDHPLRACIAALEIQSVVAELAAEVRTRDGASLQLRVGLNSGEVIVGEIGLGPGRYTAIGHSVGMAQRMEAAAPPGGVLCSYSTACLVEDATRLGPVERVSVKGADETVPARLLLAVESDRMVLGRNEGVMLGREAEMEQLSALWDDGAGLVGIVGVAGLGKSRLIGEFTAAGAQSGADVVVARCDAHTSVLPFRALARLLRAMFKVDGLSDADARRHAIEQCGDALANPQCPDAQILFDAMGIADADEPQPAVSFDGRRRRLVDVMLKAVLARRARMVFVLEDVHWIDTPSDDVLADFAAELGATTSMFVVTYRPEFRGVLHQRCVHSIVLKPLTDSEAARQVSQLLGAEASLDHLAGRIASAAAGNPFFAEEIVRDLAGRGVLAGSRGAYRLADVVSEIAVPATVQAVLAARIDRLPAGAKSMLNAAAVIGAHFDMDILLAVVPEVAPTSVVDLVSNEFIDQTRLVPQQRYCFRHPLVRTVAYESQLNANRARTHRILASAIALRDPGAADDNAALIAEHYEAAGELVEAYHWHMRVRILASAS</sequence>
<evidence type="ECO:0000313" key="4">
    <source>
        <dbReference type="EMBL" id="ULN43667.1"/>
    </source>
</evidence>
<dbReference type="InterPro" id="IPR041664">
    <property type="entry name" value="AAA_16"/>
</dbReference>
<dbReference type="PANTHER" id="PTHR16305:SF28">
    <property type="entry name" value="GUANYLATE CYCLASE DOMAIN-CONTAINING PROTEIN"/>
    <property type="match status" value="1"/>
</dbReference>
<evidence type="ECO:0000259" key="3">
    <source>
        <dbReference type="PROSITE" id="PS50125"/>
    </source>
</evidence>
<evidence type="ECO:0000256" key="1">
    <source>
        <dbReference type="ARBA" id="ARBA00022741"/>
    </source>
</evidence>
<dbReference type="InterPro" id="IPR029787">
    <property type="entry name" value="Nucleotide_cyclase"/>
</dbReference>
<protein>
    <submittedName>
        <fullName evidence="4">AAA family ATPase</fullName>
    </submittedName>
</protein>
<dbReference type="Pfam" id="PF13191">
    <property type="entry name" value="AAA_16"/>
    <property type="match status" value="1"/>
</dbReference>
<dbReference type="SUPFAM" id="SSF55073">
    <property type="entry name" value="Nucleotide cyclase"/>
    <property type="match status" value="1"/>
</dbReference>
<feature type="domain" description="Guanylate cyclase" evidence="3">
    <location>
        <begin position="9"/>
        <end position="140"/>
    </location>
</feature>
<keyword evidence="1" id="KW-0547">Nucleotide-binding</keyword>
<dbReference type="SMART" id="SM00044">
    <property type="entry name" value="CYCc"/>
    <property type="match status" value="1"/>
</dbReference>
<evidence type="ECO:0000256" key="2">
    <source>
        <dbReference type="ARBA" id="ARBA00022840"/>
    </source>
</evidence>
<evidence type="ECO:0000313" key="5">
    <source>
        <dbReference type="Proteomes" id="UP001055337"/>
    </source>
</evidence>
<dbReference type="Gene3D" id="3.30.70.1230">
    <property type="entry name" value="Nucleotide cyclase"/>
    <property type="match status" value="1"/>
</dbReference>
<dbReference type="Gene3D" id="3.40.50.300">
    <property type="entry name" value="P-loop containing nucleotide triphosphate hydrolases"/>
    <property type="match status" value="1"/>
</dbReference>
<proteinExistence type="predicted"/>
<name>A0ABY3TXJ8_9MYCO</name>
<dbReference type="PANTHER" id="PTHR16305">
    <property type="entry name" value="TESTICULAR SOLUBLE ADENYLYL CYCLASE"/>
    <property type="match status" value="1"/>
</dbReference>
<organism evidence="4 5">
    <name type="scientific">Mycolicibacterium crocinum</name>
    <dbReference type="NCBI Taxonomy" id="388459"/>
    <lineage>
        <taxon>Bacteria</taxon>
        <taxon>Bacillati</taxon>
        <taxon>Actinomycetota</taxon>
        <taxon>Actinomycetes</taxon>
        <taxon>Mycobacteriales</taxon>
        <taxon>Mycobacteriaceae</taxon>
        <taxon>Mycolicibacterium</taxon>
    </lineage>
</organism>
<dbReference type="Pfam" id="PF00211">
    <property type="entry name" value="Guanylate_cyc"/>
    <property type="match status" value="1"/>
</dbReference>
<dbReference type="InterPro" id="IPR001054">
    <property type="entry name" value="A/G_cyclase"/>
</dbReference>
<dbReference type="EMBL" id="CP092362">
    <property type="protein sequence ID" value="ULN43667.1"/>
    <property type="molecule type" value="Genomic_DNA"/>
</dbReference>
<dbReference type="Proteomes" id="UP001055337">
    <property type="component" value="Chromosome"/>
</dbReference>
<keyword evidence="5" id="KW-1185">Reference proteome</keyword>
<gene>
    <name evidence="4" type="ORF">MI149_11695</name>
</gene>
<dbReference type="CDD" id="cd07302">
    <property type="entry name" value="CHD"/>
    <property type="match status" value="1"/>
</dbReference>
<dbReference type="RefSeq" id="WP_240179840.1">
    <property type="nucleotide sequence ID" value="NZ_CP092362.2"/>
</dbReference>
<dbReference type="InterPro" id="IPR027417">
    <property type="entry name" value="P-loop_NTPase"/>
</dbReference>